<dbReference type="VEuPathDB" id="FungiDB:PC110_g13070"/>
<name>A0A8T0Y033_9STRA</name>
<proteinExistence type="predicted"/>
<organism evidence="1 2">
    <name type="scientific">Phytophthora cactorum</name>
    <dbReference type="NCBI Taxonomy" id="29920"/>
    <lineage>
        <taxon>Eukaryota</taxon>
        <taxon>Sar</taxon>
        <taxon>Stramenopiles</taxon>
        <taxon>Oomycota</taxon>
        <taxon>Peronosporomycetes</taxon>
        <taxon>Peronosporales</taxon>
        <taxon>Peronosporaceae</taxon>
        <taxon>Phytophthora</taxon>
    </lineage>
</organism>
<evidence type="ECO:0000313" key="1">
    <source>
        <dbReference type="EMBL" id="KAG2806472.1"/>
    </source>
</evidence>
<dbReference type="Proteomes" id="UP000735874">
    <property type="component" value="Unassembled WGS sequence"/>
</dbReference>
<gene>
    <name evidence="1" type="ORF">PC113_g24132</name>
</gene>
<dbReference type="EMBL" id="RCMG01002777">
    <property type="protein sequence ID" value="KAG2806472.1"/>
    <property type="molecule type" value="Genomic_DNA"/>
</dbReference>
<accession>A0A8T0Y033</accession>
<sequence>MLPKLTKKRSVTFQTVEVEPAFVTAKRNALQDLKSVERIRISYSGKGNKMRYAVEVFTNSSNCRMAANTTSTISSASSTEGLTSQYESHPTVRIEREQDEFVDLRDKVYNSMLLAHSMQYCKFCSEVLDEVMNGVDPGGVFFTLFGENRVVRKLTKFTEDLLARTAQSAHTDSQGCCSAQMLVPRAVHDFLSTTRTTTYMKMCQVENPLYNIGHRLHVLAYFYM</sequence>
<reference evidence="1" key="1">
    <citation type="submission" date="2018-10" db="EMBL/GenBank/DDBJ databases">
        <title>Effector identification in a new, highly contiguous assembly of the strawberry crown rot pathogen Phytophthora cactorum.</title>
        <authorList>
            <person name="Armitage A.D."/>
            <person name="Nellist C.F."/>
            <person name="Bates H."/>
            <person name="Vickerstaff R.J."/>
            <person name="Harrison R.J."/>
        </authorList>
    </citation>
    <scope>NUCLEOTIDE SEQUENCE</scope>
    <source>
        <strain evidence="1">15-7</strain>
    </source>
</reference>
<comment type="caution">
    <text evidence="1">The sequence shown here is derived from an EMBL/GenBank/DDBJ whole genome shotgun (WGS) entry which is preliminary data.</text>
</comment>
<protein>
    <submittedName>
        <fullName evidence="1">Uncharacterized protein</fullName>
    </submittedName>
</protein>
<dbReference type="AlphaFoldDB" id="A0A8T0Y033"/>
<evidence type="ECO:0000313" key="2">
    <source>
        <dbReference type="Proteomes" id="UP000735874"/>
    </source>
</evidence>